<dbReference type="InterPro" id="IPR002130">
    <property type="entry name" value="Cyclophilin-type_PPIase_dom"/>
</dbReference>
<evidence type="ECO:0000259" key="5">
    <source>
        <dbReference type="PROSITE" id="PS50072"/>
    </source>
</evidence>
<name>N0BE85_9HYPH</name>
<dbReference type="AlphaFoldDB" id="N0BE85"/>
<dbReference type="STRING" id="670307.HYPDE_33788"/>
<dbReference type="GO" id="GO:0003755">
    <property type="term" value="F:peptidyl-prolyl cis-trans isomerase activity"/>
    <property type="evidence" value="ECO:0007669"/>
    <property type="project" value="UniProtKB-UniRule"/>
</dbReference>
<organism evidence="6 7">
    <name type="scientific">Hyphomicrobium denitrificans 1NES1</name>
    <dbReference type="NCBI Taxonomy" id="670307"/>
    <lineage>
        <taxon>Bacteria</taxon>
        <taxon>Pseudomonadati</taxon>
        <taxon>Pseudomonadota</taxon>
        <taxon>Alphaproteobacteria</taxon>
        <taxon>Hyphomicrobiales</taxon>
        <taxon>Hyphomicrobiaceae</taxon>
        <taxon>Hyphomicrobium</taxon>
    </lineage>
</organism>
<dbReference type="Proteomes" id="UP000005952">
    <property type="component" value="Chromosome"/>
</dbReference>
<dbReference type="Pfam" id="PF00160">
    <property type="entry name" value="Pro_isomerase"/>
    <property type="match status" value="1"/>
</dbReference>
<protein>
    <recommendedName>
        <fullName evidence="3">Peptidyl-prolyl cis-trans isomerase</fullName>
        <shortName evidence="3">PPIase</shortName>
        <ecNumber evidence="3">5.2.1.8</ecNumber>
    </recommendedName>
</protein>
<evidence type="ECO:0000256" key="2">
    <source>
        <dbReference type="ARBA" id="ARBA00023235"/>
    </source>
</evidence>
<dbReference type="Gene3D" id="2.40.100.10">
    <property type="entry name" value="Cyclophilin-like"/>
    <property type="match status" value="1"/>
</dbReference>
<dbReference type="EMBL" id="CP005587">
    <property type="protein sequence ID" value="AGK58430.1"/>
    <property type="molecule type" value="Genomic_DNA"/>
</dbReference>
<dbReference type="PROSITE" id="PS50072">
    <property type="entry name" value="CSA_PPIASE_2"/>
    <property type="match status" value="1"/>
</dbReference>
<keyword evidence="7" id="KW-1185">Reference proteome</keyword>
<evidence type="ECO:0000256" key="4">
    <source>
        <dbReference type="SAM" id="Phobius"/>
    </source>
</evidence>
<evidence type="ECO:0000256" key="3">
    <source>
        <dbReference type="RuleBase" id="RU363019"/>
    </source>
</evidence>
<dbReference type="InterPro" id="IPR029000">
    <property type="entry name" value="Cyclophilin-like_dom_sf"/>
</dbReference>
<keyword evidence="2 3" id="KW-0413">Isomerase</keyword>
<feature type="transmembrane region" description="Helical" evidence="4">
    <location>
        <begin position="40"/>
        <end position="59"/>
    </location>
</feature>
<keyword evidence="1 3" id="KW-0697">Rotamase</keyword>
<dbReference type="SUPFAM" id="SSF50891">
    <property type="entry name" value="Cyclophilin-like"/>
    <property type="match status" value="1"/>
</dbReference>
<accession>N0BE85</accession>
<sequence length="215" mass="23240">MRSGRQIAIRATTLPAATTERHPPASENLQDIMRSAMTRFLYLAVASVFAMTFLAGNPARAAGDKLVIELKTGKVVIQLRPDLAPKHVERVKTLASQGFYNGIKWHRVIDGFMAQTGDPTGTGMGGSKLPDLPAEFSREPYKRGTVGAARTQDPNSANSQFFICFTDDGCSGLTGQYTVWGQVISGMENVDKIKRGEPGSGTVADPDTMVKVYVE</sequence>
<dbReference type="HOGENOM" id="CLU_012062_16_6_5"/>
<gene>
    <name evidence="6" type="ORF">HYPDE_33788</name>
</gene>
<keyword evidence="4" id="KW-0472">Membrane</keyword>
<dbReference type="eggNOG" id="COG0652">
    <property type="taxonomic scope" value="Bacteria"/>
</dbReference>
<keyword evidence="4" id="KW-0812">Transmembrane</keyword>
<reference evidence="6 7" key="1">
    <citation type="journal article" date="2013" name="Genome Announc.">
        <title>Genome sequences for three denitrifying bacterial strains isolated from a uranium- and nitrate-contaminated subsurface environment.</title>
        <authorList>
            <person name="Venkatramanan R."/>
            <person name="Prakash O."/>
            <person name="Woyke T."/>
            <person name="Chain P."/>
            <person name="Goodwin L.A."/>
            <person name="Watson D."/>
            <person name="Brooks S."/>
            <person name="Kostka J.E."/>
            <person name="Green S.J."/>
        </authorList>
    </citation>
    <scope>NUCLEOTIDE SEQUENCE [LARGE SCALE GENOMIC DNA]</scope>
    <source>
        <strain evidence="6 7">1NES1</strain>
    </source>
</reference>
<evidence type="ECO:0000256" key="1">
    <source>
        <dbReference type="ARBA" id="ARBA00023110"/>
    </source>
</evidence>
<evidence type="ECO:0000313" key="7">
    <source>
        <dbReference type="Proteomes" id="UP000005952"/>
    </source>
</evidence>
<comment type="similarity">
    <text evidence="3">Belongs to the cyclophilin-type PPIase family.</text>
</comment>
<comment type="catalytic activity">
    <reaction evidence="3">
        <text>[protein]-peptidylproline (omega=180) = [protein]-peptidylproline (omega=0)</text>
        <dbReference type="Rhea" id="RHEA:16237"/>
        <dbReference type="Rhea" id="RHEA-COMP:10747"/>
        <dbReference type="Rhea" id="RHEA-COMP:10748"/>
        <dbReference type="ChEBI" id="CHEBI:83833"/>
        <dbReference type="ChEBI" id="CHEBI:83834"/>
        <dbReference type="EC" id="5.2.1.8"/>
    </reaction>
</comment>
<comment type="function">
    <text evidence="3">PPIases accelerate the folding of proteins. It catalyzes the cis-trans isomerization of proline imidic peptide bonds in oligopeptides.</text>
</comment>
<keyword evidence="4" id="KW-1133">Transmembrane helix</keyword>
<proteinExistence type="inferred from homology"/>
<feature type="domain" description="PPIase cyclophilin-type" evidence="5">
    <location>
        <begin position="62"/>
        <end position="212"/>
    </location>
</feature>
<dbReference type="PANTHER" id="PTHR45625:SF4">
    <property type="entry name" value="PEPTIDYLPROLYL ISOMERASE DOMAIN AND WD REPEAT-CONTAINING PROTEIN 1"/>
    <property type="match status" value="1"/>
</dbReference>
<dbReference type="CDD" id="cd00317">
    <property type="entry name" value="cyclophilin"/>
    <property type="match status" value="1"/>
</dbReference>
<dbReference type="EC" id="5.2.1.8" evidence="3"/>
<dbReference type="InterPro" id="IPR044666">
    <property type="entry name" value="Cyclophilin_A-like"/>
</dbReference>
<dbReference type="PRINTS" id="PR00153">
    <property type="entry name" value="CSAPPISMRASE"/>
</dbReference>
<dbReference type="PANTHER" id="PTHR45625">
    <property type="entry name" value="PEPTIDYL-PROLYL CIS-TRANS ISOMERASE-RELATED"/>
    <property type="match status" value="1"/>
</dbReference>
<evidence type="ECO:0000313" key="6">
    <source>
        <dbReference type="EMBL" id="AGK58430.1"/>
    </source>
</evidence>
<dbReference type="KEGG" id="hdt:HYPDE_33788"/>